<dbReference type="SUPFAM" id="SSF49472">
    <property type="entry name" value="Transthyretin (synonym: prealbumin)"/>
    <property type="match status" value="1"/>
</dbReference>
<keyword evidence="5 8" id="KW-0659">Purine metabolism</keyword>
<proteinExistence type="inferred from homology"/>
<name>W0RFX4_9BACT</name>
<dbReference type="InterPro" id="IPR000895">
    <property type="entry name" value="Transthyretin/HIU_hydrolase"/>
</dbReference>
<dbReference type="NCBIfam" id="TIGR02962">
    <property type="entry name" value="hdxy_isourate"/>
    <property type="match status" value="1"/>
</dbReference>
<dbReference type="EMBL" id="CP007128">
    <property type="protein sequence ID" value="AHG89681.1"/>
    <property type="molecule type" value="Genomic_DNA"/>
</dbReference>
<evidence type="ECO:0000256" key="5">
    <source>
        <dbReference type="ARBA" id="ARBA00022631"/>
    </source>
</evidence>
<comment type="subunit">
    <text evidence="4 8">Homotetramer.</text>
</comment>
<dbReference type="InterPro" id="IPR014306">
    <property type="entry name" value="Hydroxyisourate_hydrolase"/>
</dbReference>
<comment type="similarity">
    <text evidence="3 8">Belongs to the transthyretin family. 5-hydroxyisourate hydrolase subfamily.</text>
</comment>
<evidence type="ECO:0000256" key="8">
    <source>
        <dbReference type="RuleBase" id="RU361270"/>
    </source>
</evidence>
<keyword evidence="6 8" id="KW-0378">Hydrolase</keyword>
<comment type="function">
    <text evidence="2">Catalyzes the hydrolysis of 5-hydroxyisourate (HIU) to 2-oxo-4-hydroxy-4-carboxy-5-ureidoimidazoline (OHCU).</text>
</comment>
<dbReference type="Gene3D" id="2.60.40.180">
    <property type="entry name" value="Transthyretin/hydroxyisourate hydrolase domain"/>
    <property type="match status" value="1"/>
</dbReference>
<evidence type="ECO:0000256" key="2">
    <source>
        <dbReference type="ARBA" id="ARBA00002704"/>
    </source>
</evidence>
<dbReference type="GO" id="GO:0033971">
    <property type="term" value="F:hydroxyisourate hydrolase activity"/>
    <property type="evidence" value="ECO:0007669"/>
    <property type="project" value="UniProtKB-EC"/>
</dbReference>
<protein>
    <recommendedName>
        <fullName evidence="8">5-hydroxyisourate hydrolase</fullName>
        <shortName evidence="8">HIU hydrolase</shortName>
        <shortName evidence="8">HIUHase</shortName>
        <ecNumber evidence="8">3.5.2.17</ecNumber>
    </recommendedName>
</protein>
<dbReference type="eggNOG" id="COG2351">
    <property type="taxonomic scope" value="Bacteria"/>
</dbReference>
<evidence type="ECO:0000256" key="3">
    <source>
        <dbReference type="ARBA" id="ARBA00009850"/>
    </source>
</evidence>
<dbReference type="InterPro" id="IPR036817">
    <property type="entry name" value="Transthyretin/HIU_hydrolase_sf"/>
</dbReference>
<dbReference type="InParanoid" id="W0RFX4"/>
<feature type="binding site" evidence="7">
    <location>
        <position position="45"/>
    </location>
    <ligand>
        <name>substrate</name>
    </ligand>
</feature>
<dbReference type="GO" id="GO:0006144">
    <property type="term" value="P:purine nucleobase metabolic process"/>
    <property type="evidence" value="ECO:0007669"/>
    <property type="project" value="UniProtKB-KW"/>
</dbReference>
<evidence type="ECO:0000259" key="9">
    <source>
        <dbReference type="Pfam" id="PF00576"/>
    </source>
</evidence>
<dbReference type="PROSITE" id="PS00768">
    <property type="entry name" value="TRANSTHYRETIN_1"/>
    <property type="match status" value="1"/>
</dbReference>
<evidence type="ECO:0000256" key="1">
    <source>
        <dbReference type="ARBA" id="ARBA00001043"/>
    </source>
</evidence>
<dbReference type="OrthoDB" id="9792386at2"/>
<dbReference type="STRING" id="861299.J421_2144"/>
<evidence type="ECO:0000256" key="6">
    <source>
        <dbReference type="ARBA" id="ARBA00022801"/>
    </source>
</evidence>
<sequence>MSTVSTHVLDTASGRPAAAVAVTLERVEGDAAVALGSGVTDADGRLRDFGPGAALSEGTYRLRFDVGAYFTRGGRDAFYPEVVVCFRVAAGDEHYHVPLLLGPYGYTTYRGS</sequence>
<gene>
    <name evidence="10" type="ORF">J421_2144</name>
</gene>
<evidence type="ECO:0000313" key="10">
    <source>
        <dbReference type="EMBL" id="AHG89681.1"/>
    </source>
</evidence>
<dbReference type="PANTHER" id="PTHR10395">
    <property type="entry name" value="URICASE AND TRANSTHYRETIN-RELATED"/>
    <property type="match status" value="1"/>
</dbReference>
<organism evidence="10 11">
    <name type="scientific">Gemmatirosa kalamazoonensis</name>
    <dbReference type="NCBI Taxonomy" id="861299"/>
    <lineage>
        <taxon>Bacteria</taxon>
        <taxon>Pseudomonadati</taxon>
        <taxon>Gemmatimonadota</taxon>
        <taxon>Gemmatimonadia</taxon>
        <taxon>Gemmatimonadales</taxon>
        <taxon>Gemmatimonadaceae</taxon>
        <taxon>Gemmatirosa</taxon>
    </lineage>
</organism>
<dbReference type="EC" id="3.5.2.17" evidence="8"/>
<comment type="catalytic activity">
    <reaction evidence="1 8">
        <text>5-hydroxyisourate + H2O = 5-hydroxy-2-oxo-4-ureido-2,5-dihydro-1H-imidazole-5-carboxylate + H(+)</text>
        <dbReference type="Rhea" id="RHEA:23736"/>
        <dbReference type="ChEBI" id="CHEBI:15377"/>
        <dbReference type="ChEBI" id="CHEBI:15378"/>
        <dbReference type="ChEBI" id="CHEBI:18072"/>
        <dbReference type="ChEBI" id="CHEBI:58639"/>
        <dbReference type="EC" id="3.5.2.17"/>
    </reaction>
</comment>
<dbReference type="HOGENOM" id="CLU_115536_1_0_0"/>
<evidence type="ECO:0000313" key="11">
    <source>
        <dbReference type="Proteomes" id="UP000019151"/>
    </source>
</evidence>
<dbReference type="PANTHER" id="PTHR10395:SF7">
    <property type="entry name" value="5-HYDROXYISOURATE HYDROLASE"/>
    <property type="match status" value="1"/>
</dbReference>
<feature type="domain" description="Transthyretin/hydroxyisourate hydrolase" evidence="9">
    <location>
        <begin position="4"/>
        <end position="111"/>
    </location>
</feature>
<dbReference type="KEGG" id="gba:J421_2144"/>
<dbReference type="InterPro" id="IPR023416">
    <property type="entry name" value="Transthyretin/HIU_hydrolase_d"/>
</dbReference>
<dbReference type="CDD" id="cd05822">
    <property type="entry name" value="TLP_HIUase"/>
    <property type="match status" value="1"/>
</dbReference>
<accession>W0RFX4</accession>
<reference evidence="10 11" key="1">
    <citation type="journal article" date="2014" name="Genome Announc.">
        <title>Genome Sequence and Methylome of Soil Bacterium Gemmatirosa kalamazoonensis KBS708T, a Member of the Rarely Cultivated Gemmatimonadetes Phylum.</title>
        <authorList>
            <person name="Debruyn J.M."/>
            <person name="Radosevich M."/>
            <person name="Wommack K.E."/>
            <person name="Polson S.W."/>
            <person name="Hauser L.J."/>
            <person name="Fawaz M.N."/>
            <person name="Korlach J."/>
            <person name="Tsai Y.C."/>
        </authorList>
    </citation>
    <scope>NUCLEOTIDE SEQUENCE [LARGE SCALE GENOMIC DNA]</scope>
    <source>
        <strain evidence="10 11">KBS708</strain>
    </source>
</reference>
<evidence type="ECO:0000256" key="4">
    <source>
        <dbReference type="ARBA" id="ARBA00011881"/>
    </source>
</evidence>
<dbReference type="AlphaFoldDB" id="W0RFX4"/>
<dbReference type="Proteomes" id="UP000019151">
    <property type="component" value="Chromosome"/>
</dbReference>
<dbReference type="FunCoup" id="W0RFX4">
    <property type="interactions" value="125"/>
</dbReference>
<evidence type="ECO:0000256" key="7">
    <source>
        <dbReference type="PIRSR" id="PIRSR600895-51"/>
    </source>
</evidence>
<feature type="binding site" evidence="7">
    <location>
        <position position="7"/>
    </location>
    <ligand>
        <name>substrate</name>
    </ligand>
</feature>
<dbReference type="PRINTS" id="PR00189">
    <property type="entry name" value="TRNSTHYRETIN"/>
</dbReference>
<dbReference type="RefSeq" id="WP_025411169.1">
    <property type="nucleotide sequence ID" value="NZ_CP007128.1"/>
</dbReference>
<feature type="binding site" evidence="7">
    <location>
        <position position="109"/>
    </location>
    <ligand>
        <name>substrate</name>
    </ligand>
</feature>
<keyword evidence="11" id="KW-1185">Reference proteome</keyword>
<dbReference type="PATRIC" id="fig|861299.3.peg.2183"/>
<dbReference type="InterPro" id="IPR023418">
    <property type="entry name" value="Thyroxine_BS"/>
</dbReference>
<dbReference type="Pfam" id="PF00576">
    <property type="entry name" value="Transthyretin"/>
    <property type="match status" value="1"/>
</dbReference>